<dbReference type="RefSeq" id="WP_062176522.1">
    <property type="nucleotide sequence ID" value="NZ_BBXL01000002.1"/>
</dbReference>
<dbReference type="AlphaFoldDB" id="A0A1M4WBY5"/>
<gene>
    <name evidence="1" type="ORF">SAMN05444362_102185</name>
</gene>
<dbReference type="Proteomes" id="UP000184480">
    <property type="component" value="Unassembled WGS sequence"/>
</dbReference>
<proteinExistence type="predicted"/>
<protein>
    <submittedName>
        <fullName evidence="1">Uncharacterized protein</fullName>
    </submittedName>
</protein>
<reference evidence="2" key="1">
    <citation type="submission" date="2016-11" db="EMBL/GenBank/DDBJ databases">
        <authorList>
            <person name="Varghese N."/>
            <person name="Submissions S."/>
        </authorList>
    </citation>
    <scope>NUCLEOTIDE SEQUENCE [LARGE SCALE GENOMIC DNA]</scope>
    <source>
        <strain evidence="2">DSM 27370</strain>
    </source>
</reference>
<name>A0A1M4WBY5_9BACT</name>
<dbReference type="OrthoDB" id="960291at2"/>
<keyword evidence="2" id="KW-1185">Reference proteome</keyword>
<accession>A0A1M4WBY5</accession>
<organism evidence="1 2">
    <name type="scientific">Dysgonomonas macrotermitis</name>
    <dbReference type="NCBI Taxonomy" id="1346286"/>
    <lineage>
        <taxon>Bacteria</taxon>
        <taxon>Pseudomonadati</taxon>
        <taxon>Bacteroidota</taxon>
        <taxon>Bacteroidia</taxon>
        <taxon>Bacteroidales</taxon>
        <taxon>Dysgonomonadaceae</taxon>
        <taxon>Dysgonomonas</taxon>
    </lineage>
</organism>
<evidence type="ECO:0000313" key="2">
    <source>
        <dbReference type="Proteomes" id="UP000184480"/>
    </source>
</evidence>
<dbReference type="EMBL" id="FQUC01000002">
    <property type="protein sequence ID" value="SHE78660.1"/>
    <property type="molecule type" value="Genomic_DNA"/>
</dbReference>
<evidence type="ECO:0000313" key="1">
    <source>
        <dbReference type="EMBL" id="SHE78660.1"/>
    </source>
</evidence>
<sequence>MYWQEKLNIIKKKYPSLVFRDMFHSGGEVAEKIIRKFHNATYLTFKQCDDPKTLLKDCRLVKETGILELENYLYELEDGINYWLFLLNPPMGNTFQVYDCRKAPLIDLYYLASGREDLKFYIVDKKYEWLLLVEIETEENTAFIYESKANKNGKEI</sequence>
<dbReference type="STRING" id="1346286.SAMN05444362_102185"/>